<dbReference type="Proteomes" id="UP000264141">
    <property type="component" value="Unassembled WGS sequence"/>
</dbReference>
<sequence>MNPIRVGVIGLGRMGQQHCRVYSTLRRVQLSGVHDVNAELGRSVAQRLDAPFFSRIEDLLQEVDAVSLVTPTPSHYDLAMMCLEHGVHLLVEKPITETLEQADALTRAAEESGLVVQVGHIERFNPAYIEMKNVLEDLTVLAVNFRRLSAYAGSNTDVNVVLDLMIHDLDLVLELIGEEPVEIAAYGLTATGNAVDHVNVQLSFPSGPLVSLTASRLTEQKVRAIDVTAWEAYVEADLLHKSVDIHRRTIGQYLNHNKRGVKYRQESLLERILVPVVEPLFSELQHFVESVAEKKTPLVTPRDGMKALRLATQICEAAERRMIFARAGELSPGLSTSKSQ</sequence>
<dbReference type="Pfam" id="PF22725">
    <property type="entry name" value="GFO_IDH_MocA_C3"/>
    <property type="match status" value="1"/>
</dbReference>
<dbReference type="PANTHER" id="PTHR43377">
    <property type="entry name" value="BILIVERDIN REDUCTASE A"/>
    <property type="match status" value="1"/>
</dbReference>
<dbReference type="Gene3D" id="3.30.360.10">
    <property type="entry name" value="Dihydrodipicolinate Reductase, domain 2"/>
    <property type="match status" value="1"/>
</dbReference>
<evidence type="ECO:0000313" key="4">
    <source>
        <dbReference type="Proteomes" id="UP000264141"/>
    </source>
</evidence>
<evidence type="ECO:0000313" key="3">
    <source>
        <dbReference type="EMBL" id="HCE17437.1"/>
    </source>
</evidence>
<dbReference type="EMBL" id="DPBP01000026">
    <property type="protein sequence ID" value="HCE17437.1"/>
    <property type="molecule type" value="Genomic_DNA"/>
</dbReference>
<dbReference type="SUPFAM" id="SSF55347">
    <property type="entry name" value="Glyceraldehyde-3-phosphate dehydrogenase-like, C-terminal domain"/>
    <property type="match status" value="1"/>
</dbReference>
<evidence type="ECO:0000259" key="1">
    <source>
        <dbReference type="Pfam" id="PF01408"/>
    </source>
</evidence>
<comment type="caution">
    <text evidence="3">The sequence shown here is derived from an EMBL/GenBank/DDBJ whole genome shotgun (WGS) entry which is preliminary data.</text>
</comment>
<accession>A0A3D1JGR6</accession>
<dbReference type="InterPro" id="IPR055170">
    <property type="entry name" value="GFO_IDH_MocA-like_dom"/>
</dbReference>
<dbReference type="InterPro" id="IPR051450">
    <property type="entry name" value="Gfo/Idh/MocA_Oxidoreductases"/>
</dbReference>
<dbReference type="STRING" id="229919.GCA_001050195_03451"/>
<feature type="domain" description="Gfo/Idh/MocA-like oxidoreductase N-terminal" evidence="1">
    <location>
        <begin position="4"/>
        <end position="120"/>
    </location>
</feature>
<dbReference type="GO" id="GO:0000166">
    <property type="term" value="F:nucleotide binding"/>
    <property type="evidence" value="ECO:0007669"/>
    <property type="project" value="InterPro"/>
</dbReference>
<evidence type="ECO:0000259" key="2">
    <source>
        <dbReference type="Pfam" id="PF22725"/>
    </source>
</evidence>
<proteinExistence type="predicted"/>
<dbReference type="Gene3D" id="3.40.50.720">
    <property type="entry name" value="NAD(P)-binding Rossmann-like Domain"/>
    <property type="match status" value="1"/>
</dbReference>
<reference evidence="3 4" key="1">
    <citation type="journal article" date="2018" name="Nat. Biotechnol.">
        <title>A standardized bacterial taxonomy based on genome phylogeny substantially revises the tree of life.</title>
        <authorList>
            <person name="Parks D.H."/>
            <person name="Chuvochina M."/>
            <person name="Waite D.W."/>
            <person name="Rinke C."/>
            <person name="Skarshewski A."/>
            <person name="Chaumeil P.A."/>
            <person name="Hugenholtz P."/>
        </authorList>
    </citation>
    <scope>NUCLEOTIDE SEQUENCE [LARGE SCALE GENOMIC DNA]</scope>
    <source>
        <strain evidence="3">UBA8781</strain>
    </source>
</reference>
<dbReference type="AlphaFoldDB" id="A0A3D1JGR6"/>
<dbReference type="InterPro" id="IPR000683">
    <property type="entry name" value="Gfo/Idh/MocA-like_OxRdtase_N"/>
</dbReference>
<name>A0A3D1JGR6_9CHLR</name>
<feature type="domain" description="GFO/IDH/MocA-like oxidoreductase" evidence="2">
    <location>
        <begin position="159"/>
        <end position="221"/>
    </location>
</feature>
<protein>
    <submittedName>
        <fullName evidence="3">Oxidoreductase</fullName>
    </submittedName>
</protein>
<dbReference type="Pfam" id="PF01408">
    <property type="entry name" value="GFO_IDH_MocA"/>
    <property type="match status" value="1"/>
</dbReference>
<gene>
    <name evidence="3" type="ORF">DEQ80_06225</name>
</gene>
<dbReference type="SUPFAM" id="SSF51735">
    <property type="entry name" value="NAD(P)-binding Rossmann-fold domains"/>
    <property type="match status" value="1"/>
</dbReference>
<organism evidence="3 4">
    <name type="scientific">Anaerolinea thermolimosa</name>
    <dbReference type="NCBI Taxonomy" id="229919"/>
    <lineage>
        <taxon>Bacteria</taxon>
        <taxon>Bacillati</taxon>
        <taxon>Chloroflexota</taxon>
        <taxon>Anaerolineae</taxon>
        <taxon>Anaerolineales</taxon>
        <taxon>Anaerolineaceae</taxon>
        <taxon>Anaerolinea</taxon>
    </lineage>
</organism>
<dbReference type="InterPro" id="IPR036291">
    <property type="entry name" value="NAD(P)-bd_dom_sf"/>
</dbReference>
<dbReference type="PANTHER" id="PTHR43377:SF1">
    <property type="entry name" value="BILIVERDIN REDUCTASE A"/>
    <property type="match status" value="1"/>
</dbReference>